<protein>
    <recommendedName>
        <fullName evidence="6 7">Polyphosphate kinase</fullName>
        <ecNumber evidence="6 7">2.7.4.1</ecNumber>
    </recommendedName>
    <alternativeName>
        <fullName evidence="6">ATP-polyphosphate phosphotransferase</fullName>
    </alternativeName>
    <alternativeName>
        <fullName evidence="6">Polyphosphoric acid kinase</fullName>
    </alternativeName>
</protein>
<dbReference type="PANTHER" id="PTHR30218">
    <property type="entry name" value="POLYPHOSPHATE KINASE"/>
    <property type="match status" value="1"/>
</dbReference>
<evidence type="ECO:0000313" key="13">
    <source>
        <dbReference type="Proteomes" id="UP000575898"/>
    </source>
</evidence>
<evidence type="ECO:0000256" key="7">
    <source>
        <dbReference type="RuleBase" id="RU003800"/>
    </source>
</evidence>
<dbReference type="GO" id="GO:0005524">
    <property type="term" value="F:ATP binding"/>
    <property type="evidence" value="ECO:0007669"/>
    <property type="project" value="UniProtKB-KW"/>
</dbReference>
<dbReference type="InterPro" id="IPR025200">
    <property type="entry name" value="PPK_C_dom2"/>
</dbReference>
<dbReference type="SUPFAM" id="SSF56024">
    <property type="entry name" value="Phospholipase D/nuclease"/>
    <property type="match status" value="2"/>
</dbReference>
<dbReference type="NCBIfam" id="TIGR03705">
    <property type="entry name" value="poly_P_kin"/>
    <property type="match status" value="1"/>
</dbReference>
<feature type="domain" description="Polyphosphate kinase C-terminal" evidence="10">
    <location>
        <begin position="534"/>
        <end position="704"/>
    </location>
</feature>
<dbReference type="Pfam" id="PF13089">
    <property type="entry name" value="PP_kinase_N"/>
    <property type="match status" value="1"/>
</dbReference>
<comment type="cofactor">
    <cofactor evidence="6">
        <name>Mg(2+)</name>
        <dbReference type="ChEBI" id="CHEBI:18420"/>
    </cofactor>
</comment>
<evidence type="ECO:0000256" key="6">
    <source>
        <dbReference type="HAMAP-Rule" id="MF_00347"/>
    </source>
</evidence>
<evidence type="ECO:0000259" key="10">
    <source>
        <dbReference type="Pfam" id="PF13090"/>
    </source>
</evidence>
<dbReference type="Gene3D" id="3.30.1840.10">
    <property type="entry name" value="Polyphosphate kinase middle domain"/>
    <property type="match status" value="1"/>
</dbReference>
<feature type="binding site" evidence="6">
    <location>
        <position position="404"/>
    </location>
    <ligand>
        <name>Mg(2+)</name>
        <dbReference type="ChEBI" id="CHEBI:18420"/>
    </ligand>
</feature>
<evidence type="ECO:0000256" key="4">
    <source>
        <dbReference type="ARBA" id="ARBA00022777"/>
    </source>
</evidence>
<dbReference type="GO" id="GO:0009358">
    <property type="term" value="C:polyphosphate kinase complex"/>
    <property type="evidence" value="ECO:0007669"/>
    <property type="project" value="InterPro"/>
</dbReference>
<reference evidence="12 13" key="1">
    <citation type="submission" date="2020-08" db="EMBL/GenBank/DDBJ databases">
        <title>Genomic Encyclopedia of Type Strains, Phase IV (KMG-IV): sequencing the most valuable type-strain genomes for metagenomic binning, comparative biology and taxonomic classification.</title>
        <authorList>
            <person name="Goeker M."/>
        </authorList>
    </citation>
    <scope>NUCLEOTIDE SEQUENCE [LARGE SCALE GENOMIC DNA]</scope>
    <source>
        <strain evidence="12 13">DSM 27165</strain>
    </source>
</reference>
<dbReference type="Proteomes" id="UP000575898">
    <property type="component" value="Unassembled WGS sequence"/>
</dbReference>
<dbReference type="EMBL" id="JACHHY010000002">
    <property type="protein sequence ID" value="MBB5017071.1"/>
    <property type="molecule type" value="Genomic_DNA"/>
</dbReference>
<comment type="caution">
    <text evidence="12">The sequence shown here is derived from an EMBL/GenBank/DDBJ whole genome shotgun (WGS) entry which is preliminary data.</text>
</comment>
<dbReference type="NCBIfam" id="NF003917">
    <property type="entry name" value="PRK05443.1-1"/>
    <property type="match status" value="1"/>
</dbReference>
<dbReference type="InterPro" id="IPR024953">
    <property type="entry name" value="PP_kinase_middle"/>
</dbReference>
<evidence type="ECO:0000256" key="3">
    <source>
        <dbReference type="ARBA" id="ARBA00022741"/>
    </source>
</evidence>
<dbReference type="InterPro" id="IPR036830">
    <property type="entry name" value="PP_kinase_middle_dom_sf"/>
</dbReference>
<dbReference type="CDD" id="cd09168">
    <property type="entry name" value="PLDc_PaPPK1_C2_like"/>
    <property type="match status" value="1"/>
</dbReference>
<feature type="domain" description="Polyphosphate kinase middle" evidence="8">
    <location>
        <begin position="150"/>
        <end position="332"/>
    </location>
</feature>
<feature type="active site" description="Phosphohistidine intermediate" evidence="6">
    <location>
        <position position="464"/>
    </location>
</feature>
<dbReference type="Gene3D" id="1.20.58.310">
    <property type="entry name" value="Polyphosphate kinase N-terminal domain"/>
    <property type="match status" value="1"/>
</dbReference>
<keyword evidence="4 6" id="KW-0418">Kinase</keyword>
<feature type="binding site" evidence="6">
    <location>
        <position position="621"/>
    </location>
    <ligand>
        <name>ATP</name>
        <dbReference type="ChEBI" id="CHEBI:30616"/>
    </ligand>
</feature>
<dbReference type="InterPro" id="IPR003414">
    <property type="entry name" value="PP_kinase"/>
</dbReference>
<dbReference type="Pfam" id="PF17941">
    <property type="entry name" value="PP_kinase_C_1"/>
    <property type="match status" value="1"/>
</dbReference>
<organism evidence="12 13">
    <name type="scientific">Chitinivorax tropicus</name>
    <dbReference type="NCBI Taxonomy" id="714531"/>
    <lineage>
        <taxon>Bacteria</taxon>
        <taxon>Pseudomonadati</taxon>
        <taxon>Pseudomonadota</taxon>
        <taxon>Betaproteobacteria</taxon>
        <taxon>Chitinivorax</taxon>
    </lineage>
</organism>
<dbReference type="Pfam" id="PF02503">
    <property type="entry name" value="PP_kinase"/>
    <property type="match status" value="1"/>
</dbReference>
<proteinExistence type="inferred from homology"/>
<dbReference type="Pfam" id="PF13090">
    <property type="entry name" value="PP_kinase_C"/>
    <property type="match status" value="1"/>
</dbReference>
<feature type="binding site" evidence="6">
    <location>
        <position position="434"/>
    </location>
    <ligand>
        <name>Mg(2+)</name>
        <dbReference type="ChEBI" id="CHEBI:18420"/>
    </ligand>
</feature>
<comment type="PTM">
    <text evidence="6 7">An intermediate of this reaction is the autophosphorylated ppk in which a phosphate is covalently linked to a histidine residue through a N-P bond.</text>
</comment>
<evidence type="ECO:0000256" key="5">
    <source>
        <dbReference type="ARBA" id="ARBA00022840"/>
    </source>
</evidence>
<dbReference type="InterPro" id="IPR025198">
    <property type="entry name" value="PPK_N_dom"/>
</dbReference>
<keyword evidence="6" id="KW-0479">Metal-binding</keyword>
<dbReference type="NCBIfam" id="NF003921">
    <property type="entry name" value="PRK05443.2-2"/>
    <property type="match status" value="1"/>
</dbReference>
<accession>A0A840MP94</accession>
<keyword evidence="13" id="KW-1185">Reference proteome</keyword>
<dbReference type="PIRSF" id="PIRSF015589">
    <property type="entry name" value="PP_kinase"/>
    <property type="match status" value="1"/>
</dbReference>
<evidence type="ECO:0000259" key="8">
    <source>
        <dbReference type="Pfam" id="PF02503"/>
    </source>
</evidence>
<evidence type="ECO:0000259" key="11">
    <source>
        <dbReference type="Pfam" id="PF17941"/>
    </source>
</evidence>
<feature type="binding site" evidence="6">
    <location>
        <position position="497"/>
    </location>
    <ligand>
        <name>ATP</name>
        <dbReference type="ChEBI" id="CHEBI:30616"/>
    </ligand>
</feature>
<dbReference type="GO" id="GO:0046872">
    <property type="term" value="F:metal ion binding"/>
    <property type="evidence" value="ECO:0007669"/>
    <property type="project" value="UniProtKB-KW"/>
</dbReference>
<feature type="domain" description="Polyphosphate kinase C-terminal" evidence="11">
    <location>
        <begin position="360"/>
        <end position="523"/>
    </location>
</feature>
<dbReference type="InterPro" id="IPR036832">
    <property type="entry name" value="PPK_N_dom_sf"/>
</dbReference>
<dbReference type="GO" id="GO:0008976">
    <property type="term" value="F:polyphosphate kinase activity"/>
    <property type="evidence" value="ECO:0007669"/>
    <property type="project" value="UniProtKB-UniRule"/>
</dbReference>
<dbReference type="GO" id="GO:0006799">
    <property type="term" value="P:polyphosphate biosynthetic process"/>
    <property type="evidence" value="ECO:0007669"/>
    <property type="project" value="UniProtKB-UniRule"/>
</dbReference>
<dbReference type="Gene3D" id="3.30.870.10">
    <property type="entry name" value="Endonuclease Chain A"/>
    <property type="match status" value="2"/>
</dbReference>
<keyword evidence="5 6" id="KW-0067">ATP-binding</keyword>
<dbReference type="PANTHER" id="PTHR30218:SF0">
    <property type="entry name" value="POLYPHOSPHATE KINASE"/>
    <property type="match status" value="1"/>
</dbReference>
<dbReference type="CDD" id="cd09165">
    <property type="entry name" value="PLDc_PaPPK1_C1_like"/>
    <property type="match status" value="1"/>
</dbReference>
<feature type="binding site" evidence="6">
    <location>
        <position position="74"/>
    </location>
    <ligand>
        <name>ATP</name>
        <dbReference type="ChEBI" id="CHEBI:30616"/>
    </ligand>
</feature>
<evidence type="ECO:0000313" key="12">
    <source>
        <dbReference type="EMBL" id="MBB5017071.1"/>
    </source>
</evidence>
<evidence type="ECO:0000256" key="2">
    <source>
        <dbReference type="ARBA" id="ARBA00022679"/>
    </source>
</evidence>
<feature type="domain" description="Polyphosphate kinase N-terminal" evidence="9">
    <location>
        <begin position="36"/>
        <end position="141"/>
    </location>
</feature>
<keyword evidence="2 6" id="KW-0808">Transferase</keyword>
<comment type="catalytic activity">
    <reaction evidence="6 7">
        <text>[phosphate](n) + ATP = [phosphate](n+1) + ADP</text>
        <dbReference type="Rhea" id="RHEA:19573"/>
        <dbReference type="Rhea" id="RHEA-COMP:9859"/>
        <dbReference type="Rhea" id="RHEA-COMP:14280"/>
        <dbReference type="ChEBI" id="CHEBI:16838"/>
        <dbReference type="ChEBI" id="CHEBI:30616"/>
        <dbReference type="ChEBI" id="CHEBI:456216"/>
        <dbReference type="EC" id="2.7.4.1"/>
    </reaction>
</comment>
<dbReference type="NCBIfam" id="NF003918">
    <property type="entry name" value="PRK05443.1-2"/>
    <property type="match status" value="1"/>
</dbReference>
<dbReference type="HAMAP" id="MF_00347">
    <property type="entry name" value="Polyphosphate_kinase"/>
    <property type="match status" value="1"/>
</dbReference>
<dbReference type="EC" id="2.7.4.1" evidence="6 7"/>
<evidence type="ECO:0000256" key="1">
    <source>
        <dbReference type="ARBA" id="ARBA00022553"/>
    </source>
</evidence>
<keyword evidence="6" id="KW-0460">Magnesium</keyword>
<dbReference type="SUPFAM" id="SSF140356">
    <property type="entry name" value="PPK N-terminal domain-like"/>
    <property type="match status" value="1"/>
</dbReference>
<dbReference type="InterPro" id="IPR041108">
    <property type="entry name" value="PP_kinase_C_1"/>
</dbReference>
<feature type="binding site" evidence="6">
    <location>
        <position position="593"/>
    </location>
    <ligand>
        <name>ATP</name>
        <dbReference type="ChEBI" id="CHEBI:30616"/>
    </ligand>
</feature>
<keyword evidence="3 6" id="KW-0547">Nucleotide-binding</keyword>
<name>A0A840MP94_9PROT</name>
<comment type="similarity">
    <text evidence="6 7">Belongs to the polyphosphate kinase 1 (PPK1) family.</text>
</comment>
<gene>
    <name evidence="6" type="primary">ppk</name>
    <name evidence="12" type="ORF">HNQ59_000333</name>
</gene>
<keyword evidence="1 6" id="KW-0597">Phosphoprotein</keyword>
<evidence type="ECO:0000259" key="9">
    <source>
        <dbReference type="Pfam" id="PF13089"/>
    </source>
</evidence>
<comment type="function">
    <text evidence="6 7">Catalyzes the reversible transfer of the terminal phosphate of ATP to form a long-chain polyphosphate (polyP).</text>
</comment>
<dbReference type="SUPFAM" id="SSF143724">
    <property type="entry name" value="PHP14-like"/>
    <property type="match status" value="1"/>
</dbReference>
<dbReference type="AlphaFoldDB" id="A0A840MP94"/>
<sequence length="713" mass="80835">MMQPRTTSGAGRAVTRRTIGYRMKMLAPAGVAGELFINRELSLLAFNRRVLAQAEDESMPLLERLKFLCIVSSNLDEFFEVRVASLKESIRANPDLIGPDGLTLRQQFALVCREVHDIVAKQYRVLQHVLMPALAEQDIHFIRRIHWNDEQKAWVREFFFRELAPILTPIGLDPSHPFPRVLNKSLNFVVELDGRDAFGRESRIAIVQAPRILPRVILMPREISGASFGFVFLSSILHAHVDELFNGMSVNGCYQFRVTRDTDLSVDEEEMKDLRVALQGELVHRQFGNAVRLEVADNTPAHIIEFLLEQFELAPEDLYRVDGPVNLVRLMNVPDKVDRPDLKFPPFIPSEPKEFKLVPDIFSAIRHGDILLHHPFQSFSPVIELLQAAASDPHVVAIKMTVYRTGTDSALMEALIAAARAGKEVTAVVELMARFDEEANINWAAKLEEVGAHVVYGVVGYKTHAKMLMIVRRESDRLRRYVHLGTGNYHPRTTKLYTDFGLFSCNESICADVNDVFLQLTGLGHASELKRLWQSPFTMFDRLALAINNEINIAKAGRPASIIAKMNSLLEPKVIDLLYKASQAGVKIHLIIRGVCALRPGVPGLSENINVRSVIGRFLEHTRVWYFHNDKQEDLYLASADWMARNLFGRIEVAFPILDNKVKRRVIREGLRPYLVDNVRAWEMEPDGSYRRKTARAGKERSAQQTLLAELST</sequence>